<evidence type="ECO:0000313" key="2">
    <source>
        <dbReference type="JaponicusDB" id="SJAG_03590"/>
    </source>
</evidence>
<keyword evidence="3" id="KW-1185">Reference proteome</keyword>
<gene>
    <name evidence="2" type="primary">med9</name>
    <name evidence="1" type="ORF">SJAG_03590</name>
</gene>
<dbReference type="Proteomes" id="UP000001744">
    <property type="component" value="Unassembled WGS sequence"/>
</dbReference>
<sequence length="101" mass="11824">MSAKESSTISISDYFTLERRMIDFFKSQETRETFSASKELTALRNEIHRIIEKISTLPLSDMTIAEKEMAITILERRNHSKRNILSFLHQDQEAKDEKMEG</sequence>
<proteinExistence type="predicted"/>
<dbReference type="AlphaFoldDB" id="B6K4M8"/>
<dbReference type="RefSeq" id="XP_002174728.1">
    <property type="nucleotide sequence ID" value="XM_002174692.2"/>
</dbReference>
<organism evidence="1 3">
    <name type="scientific">Schizosaccharomyces japonicus (strain yFS275 / FY16936)</name>
    <name type="common">Fission yeast</name>
    <dbReference type="NCBI Taxonomy" id="402676"/>
    <lineage>
        <taxon>Eukaryota</taxon>
        <taxon>Fungi</taxon>
        <taxon>Dikarya</taxon>
        <taxon>Ascomycota</taxon>
        <taxon>Taphrinomycotina</taxon>
        <taxon>Schizosaccharomycetes</taxon>
        <taxon>Schizosaccharomycetales</taxon>
        <taxon>Schizosaccharomycetaceae</taxon>
        <taxon>Schizosaccharomyces</taxon>
    </lineage>
</organism>
<dbReference type="STRING" id="402676.B6K4M8"/>
<dbReference type="EMBL" id="KE651167">
    <property type="protein sequence ID" value="EEB08435.1"/>
    <property type="molecule type" value="Genomic_DNA"/>
</dbReference>
<evidence type="ECO:0000313" key="3">
    <source>
        <dbReference type="Proteomes" id="UP000001744"/>
    </source>
</evidence>
<dbReference type="GeneID" id="7051298"/>
<dbReference type="JaponicusDB" id="SJAG_03590">
    <property type="gene designation" value="med9"/>
</dbReference>
<accession>B6K4M8</accession>
<dbReference type="VEuPathDB" id="FungiDB:SJAG_03590"/>
<evidence type="ECO:0000313" key="1">
    <source>
        <dbReference type="EMBL" id="EEB08435.1"/>
    </source>
</evidence>
<name>B6K4M8_SCHJY</name>
<protein>
    <submittedName>
        <fullName evidence="1">Uncharacterized protein</fullName>
    </submittedName>
</protein>
<reference evidence="1 3" key="1">
    <citation type="journal article" date="2011" name="Science">
        <title>Comparative functional genomics of the fission yeasts.</title>
        <authorList>
            <person name="Rhind N."/>
            <person name="Chen Z."/>
            <person name="Yassour M."/>
            <person name="Thompson D.A."/>
            <person name="Haas B.J."/>
            <person name="Habib N."/>
            <person name="Wapinski I."/>
            <person name="Roy S."/>
            <person name="Lin M.F."/>
            <person name="Heiman D.I."/>
            <person name="Young S.K."/>
            <person name="Furuya K."/>
            <person name="Guo Y."/>
            <person name="Pidoux A."/>
            <person name="Chen H.M."/>
            <person name="Robbertse B."/>
            <person name="Goldberg J.M."/>
            <person name="Aoki K."/>
            <person name="Bayne E.H."/>
            <person name="Berlin A.M."/>
            <person name="Desjardins C.A."/>
            <person name="Dobbs E."/>
            <person name="Dukaj L."/>
            <person name="Fan L."/>
            <person name="FitzGerald M.G."/>
            <person name="French C."/>
            <person name="Gujja S."/>
            <person name="Hansen K."/>
            <person name="Keifenheim D."/>
            <person name="Levin J.Z."/>
            <person name="Mosher R.A."/>
            <person name="Mueller C.A."/>
            <person name="Pfiffner J."/>
            <person name="Priest M."/>
            <person name="Russ C."/>
            <person name="Smialowska A."/>
            <person name="Swoboda P."/>
            <person name="Sykes S.M."/>
            <person name="Vaughn M."/>
            <person name="Vengrova S."/>
            <person name="Yoder R."/>
            <person name="Zeng Q."/>
            <person name="Allshire R."/>
            <person name="Baulcombe D."/>
            <person name="Birren B.W."/>
            <person name="Brown W."/>
            <person name="Ekwall K."/>
            <person name="Kellis M."/>
            <person name="Leatherwood J."/>
            <person name="Levin H."/>
            <person name="Margalit H."/>
            <person name="Martienssen R."/>
            <person name="Nieduszynski C.A."/>
            <person name="Spatafora J.W."/>
            <person name="Friedman N."/>
            <person name="Dalgaard J.Z."/>
            <person name="Baumann P."/>
            <person name="Niki H."/>
            <person name="Regev A."/>
            <person name="Nusbaum C."/>
        </authorList>
    </citation>
    <scope>NUCLEOTIDE SEQUENCE [LARGE SCALE GENOMIC DNA]</scope>
    <source>
        <strain evidence="3">yFS275 / FY16936</strain>
    </source>
</reference>
<dbReference type="HOGENOM" id="CLU_2293306_0_0_1"/>